<dbReference type="EMBL" id="MSKL01000003">
    <property type="protein sequence ID" value="OLO51193.1"/>
    <property type="molecule type" value="Genomic_DNA"/>
</dbReference>
<organism evidence="2 3">
    <name type="scientific">Actinomyces oris</name>
    <dbReference type="NCBI Taxonomy" id="544580"/>
    <lineage>
        <taxon>Bacteria</taxon>
        <taxon>Bacillati</taxon>
        <taxon>Actinomycetota</taxon>
        <taxon>Actinomycetes</taxon>
        <taxon>Actinomycetales</taxon>
        <taxon>Actinomycetaceae</taxon>
        <taxon>Actinomyces</taxon>
    </lineage>
</organism>
<name>A0A1Q8VSY4_9ACTO</name>
<proteinExistence type="predicted"/>
<protein>
    <recommendedName>
        <fullName evidence="1">Immunity protein Imm5 domain-containing protein</fullName>
    </recommendedName>
</protein>
<evidence type="ECO:0000313" key="3">
    <source>
        <dbReference type="Proteomes" id="UP000186394"/>
    </source>
</evidence>
<evidence type="ECO:0000313" key="2">
    <source>
        <dbReference type="EMBL" id="OLO51193.1"/>
    </source>
</evidence>
<dbReference type="InterPro" id="IPR025675">
    <property type="entry name" value="Imm5"/>
</dbReference>
<evidence type="ECO:0000259" key="1">
    <source>
        <dbReference type="Pfam" id="PF14423"/>
    </source>
</evidence>
<dbReference type="OrthoDB" id="9129781at2"/>
<accession>A0A1Q8VSY4</accession>
<feature type="domain" description="Immunity protein Imm5" evidence="1">
    <location>
        <begin position="14"/>
        <end position="199"/>
    </location>
</feature>
<comment type="caution">
    <text evidence="2">The sequence shown here is derived from an EMBL/GenBank/DDBJ whole genome shotgun (WGS) entry which is preliminary data.</text>
</comment>
<sequence length="204" mass="23222">MIDIQMLNEQLHAGRTEVTNNPKGILSLARRLSIWRAMIDDDNPEWSYQTRVRLNSLCVHHVQHVWYQVFPEHSGIKDMLQLAHAVTEGRVNPDHAQEQASQFLQDVLFETELNTTTEPATFVADAAASAVISACHRNPYYEVEMDGDLEDDDLLPDSLDLSYCCSAALARGLNWQGAEDVDVEARRAFWLWYLNEAIPVVLRN</sequence>
<dbReference type="Proteomes" id="UP000186394">
    <property type="component" value="Unassembled WGS sequence"/>
</dbReference>
<dbReference type="Pfam" id="PF14423">
    <property type="entry name" value="Imm5"/>
    <property type="match status" value="1"/>
</dbReference>
<dbReference type="RefSeq" id="WP_075417040.1">
    <property type="nucleotide sequence ID" value="NZ_MSKL01000003.1"/>
</dbReference>
<dbReference type="AlphaFoldDB" id="A0A1Q8VSY4"/>
<reference evidence="2 3" key="1">
    <citation type="submission" date="2016-12" db="EMBL/GenBank/DDBJ databases">
        <title>Genomic comparison of strains in the 'Actinomyces naeslundii' group.</title>
        <authorList>
            <person name="Mughal S.R."/>
            <person name="Do T."/>
            <person name="Gilbert S.C."/>
            <person name="Witherden E.A."/>
            <person name="Didelot X."/>
            <person name="Beighton D."/>
        </authorList>
    </citation>
    <scope>NUCLEOTIDE SEQUENCE [LARGE SCALE GENOMIC DNA]</scope>
    <source>
        <strain evidence="2 3">P6N</strain>
    </source>
</reference>
<gene>
    <name evidence="2" type="ORF">BKH28_00760</name>
</gene>